<dbReference type="EMBL" id="JAUKVY010000021">
    <property type="protein sequence ID" value="MDO1535633.1"/>
    <property type="molecule type" value="Genomic_DNA"/>
</dbReference>
<dbReference type="SUPFAM" id="SSF47729">
    <property type="entry name" value="IHF-like DNA-binding proteins"/>
    <property type="match status" value="1"/>
</dbReference>
<feature type="region of interest" description="Disordered" evidence="3">
    <location>
        <begin position="1"/>
        <end position="20"/>
    </location>
</feature>
<evidence type="ECO:0000313" key="4">
    <source>
        <dbReference type="EMBL" id="MDO1535633.1"/>
    </source>
</evidence>
<evidence type="ECO:0000256" key="3">
    <source>
        <dbReference type="SAM" id="MobiDB-lite"/>
    </source>
</evidence>
<accession>A0ABT8S9P9</accession>
<evidence type="ECO:0000256" key="1">
    <source>
        <dbReference type="ARBA" id="ARBA00010529"/>
    </source>
</evidence>
<feature type="compositionally biased region" description="Polar residues" evidence="3">
    <location>
        <begin position="125"/>
        <end position="135"/>
    </location>
</feature>
<dbReference type="GO" id="GO:0003677">
    <property type="term" value="F:DNA binding"/>
    <property type="evidence" value="ECO:0007669"/>
    <property type="project" value="UniProtKB-KW"/>
</dbReference>
<sequence>MISPTPSPQPRKPNKRRTRYSANAVVRKEAELLNMSPEFGVAFFFNLMNRVVSSAMVNGECWIQGIGTFKRTEYAARRRHNPRTGQIDLIPGGEKITFHPIKPRKAKDGSPAAAEPSPGARQRPQAVTSSVHRLK</sequence>
<organism evidence="4 5">
    <name type="scientific">Variovorax ginsengisoli</name>
    <dbReference type="NCBI Taxonomy" id="363844"/>
    <lineage>
        <taxon>Bacteria</taxon>
        <taxon>Pseudomonadati</taxon>
        <taxon>Pseudomonadota</taxon>
        <taxon>Betaproteobacteria</taxon>
        <taxon>Burkholderiales</taxon>
        <taxon>Comamonadaceae</taxon>
        <taxon>Variovorax</taxon>
    </lineage>
</organism>
<evidence type="ECO:0000313" key="5">
    <source>
        <dbReference type="Proteomes" id="UP001169027"/>
    </source>
</evidence>
<comment type="caution">
    <text evidence="4">The sequence shown here is derived from an EMBL/GenBank/DDBJ whole genome shotgun (WGS) entry which is preliminary data.</text>
</comment>
<protein>
    <submittedName>
        <fullName evidence="4">HU family DNA-binding protein</fullName>
    </submittedName>
</protein>
<evidence type="ECO:0000256" key="2">
    <source>
        <dbReference type="ARBA" id="ARBA00023125"/>
    </source>
</evidence>
<gene>
    <name evidence="4" type="ORF">Q2T77_25445</name>
</gene>
<dbReference type="InterPro" id="IPR000119">
    <property type="entry name" value="Hist_DNA-bd"/>
</dbReference>
<dbReference type="RefSeq" id="WP_301813410.1">
    <property type="nucleotide sequence ID" value="NZ_JAUJZH010000021.1"/>
</dbReference>
<proteinExistence type="inferred from homology"/>
<name>A0ABT8S9P9_9BURK</name>
<dbReference type="Gene3D" id="4.10.520.10">
    <property type="entry name" value="IHF-like DNA-binding proteins"/>
    <property type="match status" value="1"/>
</dbReference>
<dbReference type="Pfam" id="PF00216">
    <property type="entry name" value="Bac_DNA_binding"/>
    <property type="match status" value="1"/>
</dbReference>
<dbReference type="InterPro" id="IPR010992">
    <property type="entry name" value="IHF-like_DNA-bd_dom_sf"/>
</dbReference>
<keyword evidence="5" id="KW-1185">Reference proteome</keyword>
<feature type="compositionally biased region" description="Pro residues" evidence="3">
    <location>
        <begin position="1"/>
        <end position="11"/>
    </location>
</feature>
<reference evidence="4" key="1">
    <citation type="submission" date="2023-06" db="EMBL/GenBank/DDBJ databases">
        <authorList>
            <person name="Jiang Y."/>
            <person name="Liu Q."/>
        </authorList>
    </citation>
    <scope>NUCLEOTIDE SEQUENCE</scope>
    <source>
        <strain evidence="4">CGMCC 1.12090</strain>
    </source>
</reference>
<keyword evidence="2 4" id="KW-0238">DNA-binding</keyword>
<dbReference type="Proteomes" id="UP001169027">
    <property type="component" value="Unassembled WGS sequence"/>
</dbReference>
<feature type="compositionally biased region" description="Low complexity" evidence="3">
    <location>
        <begin position="109"/>
        <end position="120"/>
    </location>
</feature>
<comment type="similarity">
    <text evidence="1">Belongs to the bacterial histone-like protein family.</text>
</comment>
<feature type="region of interest" description="Disordered" evidence="3">
    <location>
        <begin position="77"/>
        <end position="135"/>
    </location>
</feature>